<gene>
    <name evidence="2" type="ORF">MNBD_NITROSPIRAE01-895</name>
</gene>
<accession>A0A3B1DXY3</accession>
<dbReference type="Gene3D" id="3.40.50.1820">
    <property type="entry name" value="alpha/beta hydrolase"/>
    <property type="match status" value="1"/>
</dbReference>
<dbReference type="AlphaFoldDB" id="A0A3B1DXY3"/>
<protein>
    <recommendedName>
        <fullName evidence="1">AB hydrolase-1 domain-containing protein</fullName>
    </recommendedName>
</protein>
<dbReference type="InterPro" id="IPR050266">
    <property type="entry name" value="AB_hydrolase_sf"/>
</dbReference>
<sequence length="261" mass="28711">MRELWIEVLGARLRYFEAGEGPPLFLLPSAAGRAAEYFELIPLLEKTAHVFALDYPGFGQSDSLLSLQSSKDFAHFVGEWQKALGFEQCDVAGFSLGGWFALHMALSQPETMGRLILIATSAGKDANVPLISPAGLSFKEILDQFYVRPEVKARLAGQKLSPEEKKEIHRSTQAFDRLVAKGSLLPQFQGCLHEITLPTLVLAADGDRVMPFFYQQQLHRGIPKAQLTVLSECGHAMIAERPHEVAKAMITFLQTPSGACA</sequence>
<dbReference type="GO" id="GO:0016020">
    <property type="term" value="C:membrane"/>
    <property type="evidence" value="ECO:0007669"/>
    <property type="project" value="TreeGrafter"/>
</dbReference>
<dbReference type="InterPro" id="IPR000073">
    <property type="entry name" value="AB_hydrolase_1"/>
</dbReference>
<reference evidence="2" key="1">
    <citation type="submission" date="2018-06" db="EMBL/GenBank/DDBJ databases">
        <authorList>
            <person name="Zhirakovskaya E."/>
        </authorList>
    </citation>
    <scope>NUCLEOTIDE SEQUENCE</scope>
</reference>
<dbReference type="InterPro" id="IPR029058">
    <property type="entry name" value="AB_hydrolase_fold"/>
</dbReference>
<evidence type="ECO:0000313" key="2">
    <source>
        <dbReference type="EMBL" id="VAX33777.1"/>
    </source>
</evidence>
<feature type="domain" description="AB hydrolase-1" evidence="1">
    <location>
        <begin position="25"/>
        <end position="248"/>
    </location>
</feature>
<organism evidence="2">
    <name type="scientific">hydrothermal vent metagenome</name>
    <dbReference type="NCBI Taxonomy" id="652676"/>
    <lineage>
        <taxon>unclassified sequences</taxon>
        <taxon>metagenomes</taxon>
        <taxon>ecological metagenomes</taxon>
    </lineage>
</organism>
<dbReference type="PRINTS" id="PR00111">
    <property type="entry name" value="ABHYDROLASE"/>
</dbReference>
<evidence type="ECO:0000259" key="1">
    <source>
        <dbReference type="Pfam" id="PF12697"/>
    </source>
</evidence>
<dbReference type="PANTHER" id="PTHR43798">
    <property type="entry name" value="MONOACYLGLYCEROL LIPASE"/>
    <property type="match status" value="1"/>
</dbReference>
<dbReference type="SUPFAM" id="SSF53474">
    <property type="entry name" value="alpha/beta-Hydrolases"/>
    <property type="match status" value="1"/>
</dbReference>
<proteinExistence type="predicted"/>
<name>A0A3B1DXY3_9ZZZZ</name>
<dbReference type="Pfam" id="PF12697">
    <property type="entry name" value="Abhydrolase_6"/>
    <property type="match status" value="1"/>
</dbReference>
<dbReference type="PANTHER" id="PTHR43798:SF33">
    <property type="entry name" value="HYDROLASE, PUTATIVE (AFU_ORTHOLOGUE AFUA_2G14860)-RELATED"/>
    <property type="match status" value="1"/>
</dbReference>
<dbReference type="EMBL" id="UOGF01000119">
    <property type="protein sequence ID" value="VAX33777.1"/>
    <property type="molecule type" value="Genomic_DNA"/>
</dbReference>